<feature type="DNA-binding region" description="H-T-H motif" evidence="2">
    <location>
        <begin position="52"/>
        <end position="71"/>
    </location>
</feature>
<evidence type="ECO:0000313" key="6">
    <source>
        <dbReference type="Proteomes" id="UP000076927"/>
    </source>
</evidence>
<organism evidence="5 6">
    <name type="scientific">Paenibacillus swuensis</name>
    <dbReference type="NCBI Taxonomy" id="1178515"/>
    <lineage>
        <taxon>Bacteria</taxon>
        <taxon>Bacillati</taxon>
        <taxon>Bacillota</taxon>
        <taxon>Bacilli</taxon>
        <taxon>Bacillales</taxon>
        <taxon>Paenibacillaceae</taxon>
        <taxon>Paenibacillus</taxon>
    </lineage>
</organism>
<dbReference type="InterPro" id="IPR036271">
    <property type="entry name" value="Tet_transcr_reg_TetR-rel_C_sf"/>
</dbReference>
<keyword evidence="6" id="KW-1185">Reference proteome</keyword>
<evidence type="ECO:0000256" key="2">
    <source>
        <dbReference type="PROSITE-ProRule" id="PRU00335"/>
    </source>
</evidence>
<dbReference type="GO" id="GO:0003677">
    <property type="term" value="F:DNA binding"/>
    <property type="evidence" value="ECO:0007669"/>
    <property type="project" value="UniProtKB-UniRule"/>
</dbReference>
<feature type="domain" description="HTH tetR-type" evidence="4">
    <location>
        <begin position="29"/>
        <end position="89"/>
    </location>
</feature>
<dbReference type="Proteomes" id="UP000076927">
    <property type="component" value="Chromosome"/>
</dbReference>
<dbReference type="GO" id="GO:0006355">
    <property type="term" value="P:regulation of DNA-templated transcription"/>
    <property type="evidence" value="ECO:0007669"/>
    <property type="project" value="UniProtKB-ARBA"/>
</dbReference>
<keyword evidence="3" id="KW-0472">Membrane</keyword>
<dbReference type="PANTHER" id="PTHR30055">
    <property type="entry name" value="HTH-TYPE TRANSCRIPTIONAL REGULATOR RUTR"/>
    <property type="match status" value="1"/>
</dbReference>
<keyword evidence="3" id="KW-1133">Transmembrane helix</keyword>
<dbReference type="Gene3D" id="1.10.357.10">
    <property type="entry name" value="Tetracycline Repressor, domain 2"/>
    <property type="match status" value="1"/>
</dbReference>
<keyword evidence="1 2" id="KW-0238">DNA-binding</keyword>
<dbReference type="InterPro" id="IPR039536">
    <property type="entry name" value="TetR_C_Proteobacteria"/>
</dbReference>
<dbReference type="PATRIC" id="fig|1178515.4.peg.3086"/>
<protein>
    <submittedName>
        <fullName evidence="5">TetR family transcriptional regulator</fullName>
    </submittedName>
</protein>
<dbReference type="Pfam" id="PF00440">
    <property type="entry name" value="TetR_N"/>
    <property type="match status" value="1"/>
</dbReference>
<dbReference type="OrthoDB" id="9780824at2"/>
<reference evidence="5 6" key="1">
    <citation type="submission" date="2015-01" db="EMBL/GenBank/DDBJ databases">
        <title>Paenibacillus swuensis/DY6/whole genome sequencing.</title>
        <authorList>
            <person name="Kim M.K."/>
            <person name="Srinivasan S."/>
            <person name="Lee J.-J."/>
        </authorList>
    </citation>
    <scope>NUCLEOTIDE SEQUENCE [LARGE SCALE GENOMIC DNA]</scope>
    <source>
        <strain evidence="5 6">DY6</strain>
    </source>
</reference>
<dbReference type="SUPFAM" id="SSF46689">
    <property type="entry name" value="Homeodomain-like"/>
    <property type="match status" value="1"/>
</dbReference>
<dbReference type="RefSeq" id="WP_068608073.1">
    <property type="nucleotide sequence ID" value="NZ_CP011388.1"/>
</dbReference>
<feature type="transmembrane region" description="Helical" evidence="3">
    <location>
        <begin position="77"/>
        <end position="95"/>
    </location>
</feature>
<dbReference type="PROSITE" id="PS50977">
    <property type="entry name" value="HTH_TETR_2"/>
    <property type="match status" value="1"/>
</dbReference>
<sequence length="228" mass="26370">MSGFQYSHDTSESWLQEWILHYNTEGKMTDKQARIVQAAIETFSDKGFAGSSTSEIAQKAGVAEGTIFRHYKTKKDLLFSIVAPFISNMLAPLFIKEFTKVLDEKYENFEAFLRAVIANRIQFVRSHLPLLKILLQEIPFQPELARILKDQVSKQVLSRLLHIVEHFQDQGQIRQMEPVTAVRLLVSSILSFVIARYLLAPQFHWKEEQEIEDTVRFVIMGLQPDDKE</sequence>
<evidence type="ECO:0000313" key="5">
    <source>
        <dbReference type="EMBL" id="ANE47423.1"/>
    </source>
</evidence>
<dbReference type="InterPro" id="IPR050109">
    <property type="entry name" value="HTH-type_TetR-like_transc_reg"/>
</dbReference>
<dbReference type="KEGG" id="pswu:SY83_15355"/>
<dbReference type="InterPro" id="IPR001647">
    <property type="entry name" value="HTH_TetR"/>
</dbReference>
<evidence type="ECO:0000259" key="4">
    <source>
        <dbReference type="PROSITE" id="PS50977"/>
    </source>
</evidence>
<dbReference type="SUPFAM" id="SSF48498">
    <property type="entry name" value="Tetracyclin repressor-like, C-terminal domain"/>
    <property type="match status" value="1"/>
</dbReference>
<dbReference type="STRING" id="1178515.SY83_15355"/>
<dbReference type="PANTHER" id="PTHR30055:SF222">
    <property type="entry name" value="REGULATORY PROTEIN"/>
    <property type="match status" value="1"/>
</dbReference>
<proteinExistence type="predicted"/>
<evidence type="ECO:0000256" key="3">
    <source>
        <dbReference type="SAM" id="Phobius"/>
    </source>
</evidence>
<keyword evidence="3" id="KW-0812">Transmembrane</keyword>
<accession>A0A172TKX4</accession>
<dbReference type="AlphaFoldDB" id="A0A172TKX4"/>
<dbReference type="InterPro" id="IPR009057">
    <property type="entry name" value="Homeodomain-like_sf"/>
</dbReference>
<dbReference type="Pfam" id="PF14246">
    <property type="entry name" value="TetR_C_7"/>
    <property type="match status" value="1"/>
</dbReference>
<dbReference type="EMBL" id="CP011388">
    <property type="protein sequence ID" value="ANE47423.1"/>
    <property type="molecule type" value="Genomic_DNA"/>
</dbReference>
<evidence type="ECO:0000256" key="1">
    <source>
        <dbReference type="ARBA" id="ARBA00023125"/>
    </source>
</evidence>
<name>A0A172TKX4_9BACL</name>
<dbReference type="PRINTS" id="PR00455">
    <property type="entry name" value="HTHTETR"/>
</dbReference>
<gene>
    <name evidence="5" type="ORF">SY83_15355</name>
</gene>